<accession>A0A024S5T6</accession>
<gene>
    <name evidence="2" type="ORF">M419DRAFT_10013</name>
</gene>
<name>A0A024S5T6_HYPJR</name>
<dbReference type="AlphaFoldDB" id="A0A024S5T6"/>
<dbReference type="PANTHER" id="PTHR34071:SF2">
    <property type="entry name" value="FLAVIN-NUCLEOTIDE-BINDING PROTEIN"/>
    <property type="match status" value="1"/>
</dbReference>
<dbReference type="PANTHER" id="PTHR34071">
    <property type="entry name" value="5-NITROIMIDAZOLE ANTIBIOTICS RESISTANCE PROTEIN, NIMA-FAMILY-RELATED PROTEIN-RELATED"/>
    <property type="match status" value="1"/>
</dbReference>
<proteinExistence type="predicted"/>
<dbReference type="OrthoDB" id="444432at2759"/>
<dbReference type="EMBL" id="KI911152">
    <property type="protein sequence ID" value="ETS00408.1"/>
    <property type="molecule type" value="Genomic_DNA"/>
</dbReference>
<dbReference type="Gene3D" id="2.30.110.10">
    <property type="entry name" value="Electron Transport, Fmn-binding Protein, Chain A"/>
    <property type="match status" value="1"/>
</dbReference>
<dbReference type="Proteomes" id="UP000024376">
    <property type="component" value="Unassembled WGS sequence"/>
</dbReference>
<dbReference type="InterPro" id="IPR012349">
    <property type="entry name" value="Split_barrel_FMN-bd"/>
</dbReference>
<evidence type="ECO:0000313" key="2">
    <source>
        <dbReference type="EMBL" id="ETS00408.1"/>
    </source>
</evidence>
<sequence>MGRHTLEYPKTKTNTVRRKSDRASYALEAIHSLINSSPLLNVAFNTPDNDSPFPTILPMIGHMGSFDRPSADLGDPLDLYLHGYVSSRMMNLARSSSSSSSSSPQDKEQEQEQGLPVCISASHVDALILATSPFNHSYNYRSATLFGHATLVTDDAEKLYAMELITNGVVPDRWRTSRQPPTPAEMQSTSILRVSISSGSAKFRDGGVHDDRHDLEDADAQGKVWTGVLPVFSRIGDPIPTEYNKVDTPANVTDFVREYNKQNEEYVLAAAKK</sequence>
<dbReference type="KEGG" id="trr:M419DRAFT_10013"/>
<dbReference type="Pfam" id="PF12900">
    <property type="entry name" value="Pyridox_ox_2"/>
    <property type="match status" value="1"/>
</dbReference>
<dbReference type="HOGENOM" id="CLU_067890_0_0_1"/>
<dbReference type="InterPro" id="IPR024747">
    <property type="entry name" value="Pyridox_Oxase-rel"/>
</dbReference>
<protein>
    <recommendedName>
        <fullName evidence="4">Flavin-nucleotide-binding protein</fullName>
    </recommendedName>
</protein>
<organism evidence="2 3">
    <name type="scientific">Hypocrea jecorina (strain ATCC 56765 / BCRC 32924 / NRRL 11460 / Rut C-30)</name>
    <name type="common">Trichoderma reesei</name>
    <dbReference type="NCBI Taxonomy" id="1344414"/>
    <lineage>
        <taxon>Eukaryota</taxon>
        <taxon>Fungi</taxon>
        <taxon>Dikarya</taxon>
        <taxon>Ascomycota</taxon>
        <taxon>Pezizomycotina</taxon>
        <taxon>Sordariomycetes</taxon>
        <taxon>Hypocreomycetidae</taxon>
        <taxon>Hypocreales</taxon>
        <taxon>Hypocreaceae</taxon>
        <taxon>Trichoderma</taxon>
    </lineage>
</organism>
<reference evidence="3" key="1">
    <citation type="journal article" date="2013" name="Ind. Biotechnol.">
        <title>Comparative genomics analysis of Trichoderma reesei strains.</title>
        <authorList>
            <person name="Koike H."/>
            <person name="Aerts A."/>
            <person name="LaButti K."/>
            <person name="Grigoriev I.V."/>
            <person name="Baker S.E."/>
        </authorList>
    </citation>
    <scope>NUCLEOTIDE SEQUENCE [LARGE SCALE GENOMIC DNA]</scope>
    <source>
        <strain evidence="3">ATCC 56765 / BCRC 32924 / NRRL 11460 / Rut C-30</strain>
    </source>
</reference>
<evidence type="ECO:0000256" key="1">
    <source>
        <dbReference type="SAM" id="MobiDB-lite"/>
    </source>
</evidence>
<dbReference type="SUPFAM" id="SSF50475">
    <property type="entry name" value="FMN-binding split barrel"/>
    <property type="match status" value="1"/>
</dbReference>
<feature type="region of interest" description="Disordered" evidence="1">
    <location>
        <begin position="92"/>
        <end position="114"/>
    </location>
</feature>
<evidence type="ECO:0000313" key="3">
    <source>
        <dbReference type="Proteomes" id="UP000024376"/>
    </source>
</evidence>
<evidence type="ECO:0008006" key="4">
    <source>
        <dbReference type="Google" id="ProtNLM"/>
    </source>
</evidence>